<dbReference type="Pfam" id="PF22311">
    <property type="entry name" value="DUF6970"/>
    <property type="match status" value="1"/>
</dbReference>
<name>A0A238UGX8_9FLAO</name>
<keyword evidence="3" id="KW-1185">Reference proteome</keyword>
<dbReference type="RefSeq" id="WP_157730307.1">
    <property type="nucleotide sequence ID" value="NZ_LT899436.1"/>
</dbReference>
<dbReference type="Proteomes" id="UP000215214">
    <property type="component" value="Chromosome TJEJU"/>
</dbReference>
<protein>
    <recommendedName>
        <fullName evidence="1">DUF6970 domain-containing protein</fullName>
    </recommendedName>
</protein>
<gene>
    <name evidence="2" type="ORF">TJEJU_4152</name>
</gene>
<proteinExistence type="predicted"/>
<dbReference type="InterPro" id="IPR054243">
    <property type="entry name" value="DUF6970"/>
</dbReference>
<evidence type="ECO:0000313" key="3">
    <source>
        <dbReference type="Proteomes" id="UP000215214"/>
    </source>
</evidence>
<dbReference type="EMBL" id="LT899436">
    <property type="protein sequence ID" value="SNR17768.1"/>
    <property type="molecule type" value="Genomic_DNA"/>
</dbReference>
<evidence type="ECO:0000259" key="1">
    <source>
        <dbReference type="Pfam" id="PF22311"/>
    </source>
</evidence>
<organism evidence="2 3">
    <name type="scientific">Tenacibaculum jejuense</name>
    <dbReference type="NCBI Taxonomy" id="584609"/>
    <lineage>
        <taxon>Bacteria</taxon>
        <taxon>Pseudomonadati</taxon>
        <taxon>Bacteroidota</taxon>
        <taxon>Flavobacteriia</taxon>
        <taxon>Flavobacteriales</taxon>
        <taxon>Flavobacteriaceae</taxon>
        <taxon>Tenacibaculum</taxon>
    </lineage>
</organism>
<evidence type="ECO:0000313" key="2">
    <source>
        <dbReference type="EMBL" id="SNR17768.1"/>
    </source>
</evidence>
<accession>A0A238UGX8</accession>
<feature type="domain" description="DUF6970" evidence="1">
    <location>
        <begin position="52"/>
        <end position="117"/>
    </location>
</feature>
<dbReference type="PROSITE" id="PS51257">
    <property type="entry name" value="PROKAR_LIPOPROTEIN"/>
    <property type="match status" value="1"/>
</dbReference>
<sequence>MRRVFYSLFISLSFMSCLKDENITNFNPTNPLESLQWLKEKKENFERLMNSVKVEIIQFRYEDENVFLINDCIDCTDALTKVYNSFGDVICEFGGIAGVNTCTNFQEEAKLVGVIWRNYNQLIIDKERYDSTDTSNYTITSASVENNILTLEITSSGCSGDSWIMNLIDSEQILESFPIQRNLRLKFINEEACLAIVTREVKFNISKLRSAQYDEMILNLDQWNSPINYNY</sequence>
<dbReference type="OrthoDB" id="1493159at2"/>
<dbReference type="AlphaFoldDB" id="A0A238UGX8"/>
<reference evidence="2 3" key="1">
    <citation type="submission" date="2017-07" db="EMBL/GenBank/DDBJ databases">
        <authorList>
            <person name="Sun Z.S."/>
            <person name="Albrecht U."/>
            <person name="Echele G."/>
            <person name="Lee C.C."/>
        </authorList>
    </citation>
    <scope>NUCLEOTIDE SEQUENCE [LARGE SCALE GENOMIC DNA]</scope>
    <source>
        <strain evidence="3">type strain: KCTC 22618</strain>
    </source>
</reference>
<dbReference type="KEGG" id="tje:TJEJU_4152"/>